<dbReference type="InterPro" id="IPR012675">
    <property type="entry name" value="Beta-grasp_dom_sf"/>
</dbReference>
<dbReference type="EMBL" id="MSLT01000006">
    <property type="protein sequence ID" value="OUD15680.1"/>
    <property type="molecule type" value="Genomic_DNA"/>
</dbReference>
<dbReference type="AlphaFoldDB" id="A0A251XC64"/>
<dbReference type="RefSeq" id="WP_086487279.1">
    <property type="nucleotide sequence ID" value="NZ_MSLT01000006.1"/>
</dbReference>
<reference evidence="1 2" key="1">
    <citation type="submission" date="2016-12" db="EMBL/GenBank/DDBJ databases">
        <title>Thioflexothrix psekupsii D3 genome sequencing and assembly.</title>
        <authorList>
            <person name="Fomenkov A."/>
            <person name="Vincze T."/>
            <person name="Grabovich M."/>
            <person name="Anton B.P."/>
            <person name="Dubinina G."/>
            <person name="Orlova M."/>
            <person name="Belousova E."/>
            <person name="Roberts R.J."/>
        </authorList>
    </citation>
    <scope>NUCLEOTIDE SEQUENCE [LARGE SCALE GENOMIC DNA]</scope>
    <source>
        <strain evidence="1">D3</strain>
    </source>
</reference>
<dbReference type="CDD" id="cd00565">
    <property type="entry name" value="Ubl_ThiS"/>
    <property type="match status" value="1"/>
</dbReference>
<dbReference type="InterPro" id="IPR010035">
    <property type="entry name" value="Thi_S"/>
</dbReference>
<organism evidence="1 2">
    <name type="scientific">Thioflexithrix psekupsensis</name>
    <dbReference type="NCBI Taxonomy" id="1570016"/>
    <lineage>
        <taxon>Bacteria</taxon>
        <taxon>Pseudomonadati</taxon>
        <taxon>Pseudomonadota</taxon>
        <taxon>Gammaproteobacteria</taxon>
        <taxon>Thiotrichales</taxon>
        <taxon>Thioflexithrix</taxon>
    </lineage>
</organism>
<keyword evidence="2" id="KW-1185">Reference proteome</keyword>
<dbReference type="PANTHER" id="PTHR34472">
    <property type="entry name" value="SULFUR CARRIER PROTEIN THIS"/>
    <property type="match status" value="1"/>
</dbReference>
<evidence type="ECO:0000313" key="1">
    <source>
        <dbReference type="EMBL" id="OUD15680.1"/>
    </source>
</evidence>
<evidence type="ECO:0000313" key="2">
    <source>
        <dbReference type="Proteomes" id="UP000194798"/>
    </source>
</evidence>
<dbReference type="Gene3D" id="3.10.20.30">
    <property type="match status" value="1"/>
</dbReference>
<proteinExistence type="predicted"/>
<gene>
    <name evidence="1" type="ORF">TPSD3_03965</name>
</gene>
<dbReference type="SUPFAM" id="SSF54285">
    <property type="entry name" value="MoaD/ThiS"/>
    <property type="match status" value="1"/>
</dbReference>
<dbReference type="OrthoDB" id="9800283at2"/>
<dbReference type="InterPro" id="IPR003749">
    <property type="entry name" value="ThiS/MoaD-like"/>
</dbReference>
<dbReference type="NCBIfam" id="TIGR01683">
    <property type="entry name" value="thiS"/>
    <property type="match status" value="1"/>
</dbReference>
<accession>A0A251XC64</accession>
<comment type="caution">
    <text evidence="1">The sequence shown here is derived from an EMBL/GenBank/DDBJ whole genome shotgun (WGS) entry which is preliminary data.</text>
</comment>
<protein>
    <submittedName>
        <fullName evidence="1">Thiamine biosynthesis protein ThiS</fullName>
    </submittedName>
</protein>
<dbReference type="InterPro" id="IPR016155">
    <property type="entry name" value="Mopterin_synth/thiamin_S_b"/>
</dbReference>
<sequence>MEILLNGQPHQIPSPCTLSLLLQQLSLQNKRLAVEINLNIVPRSEYELRELHAGDRVEIVHAIGGG</sequence>
<name>A0A251XC64_9GAMM</name>
<dbReference type="Proteomes" id="UP000194798">
    <property type="component" value="Unassembled WGS sequence"/>
</dbReference>
<dbReference type="Pfam" id="PF02597">
    <property type="entry name" value="ThiS"/>
    <property type="match status" value="1"/>
</dbReference>
<dbReference type="PANTHER" id="PTHR34472:SF1">
    <property type="entry name" value="SULFUR CARRIER PROTEIN THIS"/>
    <property type="match status" value="1"/>
</dbReference>